<evidence type="ECO:0000313" key="2">
    <source>
        <dbReference type="EMBL" id="XDU95726.1"/>
    </source>
</evidence>
<keyword evidence="2" id="KW-0489">Methyltransferase</keyword>
<dbReference type="GO" id="GO:0032259">
    <property type="term" value="P:methylation"/>
    <property type="evidence" value="ECO:0007669"/>
    <property type="project" value="UniProtKB-KW"/>
</dbReference>
<dbReference type="Pfam" id="PF05050">
    <property type="entry name" value="Methyltransf_21"/>
    <property type="match status" value="1"/>
</dbReference>
<dbReference type="NCBIfam" id="TIGR01444">
    <property type="entry name" value="fkbM_fam"/>
    <property type="match status" value="1"/>
</dbReference>
<name>A0AB39W5E0_9FLAO</name>
<dbReference type="SUPFAM" id="SSF53335">
    <property type="entry name" value="S-adenosyl-L-methionine-dependent methyltransferases"/>
    <property type="match status" value="1"/>
</dbReference>
<accession>A0AB39W5E0</accession>
<sequence length="239" mass="27677">MTLKKIKNKLITKLLSSVDDKYIKISFSQCGEDLIVKFIFDYLGINHPTYIDIGAHHPYYISNTALFYKNGCRGFNIEPDPTLFKEFLKYRKEDTNLNIGISDTNCELDFYIISTPTLNTFSKEEANKYTQEGNYKIKRVENIKVKTLKNVIDEYSKGVFPQYLSIDAEGVDEIIIKEIDFKNNYPIVICIETISFSTSGNGIKNTKLIEYIENKGYILYADTNINTIFVRKSVWQKEI</sequence>
<reference evidence="2" key="1">
    <citation type="submission" date="2024-07" db="EMBL/GenBank/DDBJ databases">
        <authorList>
            <person name="Biller S.J."/>
        </authorList>
    </citation>
    <scope>NUCLEOTIDE SEQUENCE</scope>
    <source>
        <strain evidence="2">WC2409</strain>
    </source>
</reference>
<proteinExistence type="predicted"/>
<dbReference type="AlphaFoldDB" id="A0AB39W5E0"/>
<dbReference type="InterPro" id="IPR029063">
    <property type="entry name" value="SAM-dependent_MTases_sf"/>
</dbReference>
<dbReference type="Gene3D" id="3.40.50.150">
    <property type="entry name" value="Vaccinia Virus protein VP39"/>
    <property type="match status" value="1"/>
</dbReference>
<dbReference type="InterPro" id="IPR006342">
    <property type="entry name" value="FkbM_mtfrase"/>
</dbReference>
<dbReference type="RefSeq" id="WP_369753180.1">
    <property type="nucleotide sequence ID" value="NZ_CP165625.1"/>
</dbReference>
<gene>
    <name evidence="2" type="ORF">AB3G34_01065</name>
</gene>
<feature type="domain" description="Methyltransferase FkbM" evidence="1">
    <location>
        <begin position="52"/>
        <end position="218"/>
    </location>
</feature>
<protein>
    <submittedName>
        <fullName evidence="2">FkbM family methyltransferase</fullName>
    </submittedName>
</protein>
<keyword evidence="2" id="KW-0808">Transferase</keyword>
<organism evidence="2">
    <name type="scientific">Flavobacterium sp. WC2409</name>
    <dbReference type="NCBI Taxonomy" id="3234139"/>
    <lineage>
        <taxon>Bacteria</taxon>
        <taxon>Pseudomonadati</taxon>
        <taxon>Bacteroidota</taxon>
        <taxon>Flavobacteriia</taxon>
        <taxon>Flavobacteriales</taxon>
        <taxon>Flavobacteriaceae</taxon>
        <taxon>Flavobacterium</taxon>
    </lineage>
</organism>
<evidence type="ECO:0000259" key="1">
    <source>
        <dbReference type="Pfam" id="PF05050"/>
    </source>
</evidence>
<dbReference type="EMBL" id="CP165625">
    <property type="protein sequence ID" value="XDU95726.1"/>
    <property type="molecule type" value="Genomic_DNA"/>
</dbReference>
<dbReference type="GO" id="GO:0008168">
    <property type="term" value="F:methyltransferase activity"/>
    <property type="evidence" value="ECO:0007669"/>
    <property type="project" value="UniProtKB-KW"/>
</dbReference>